<dbReference type="InterPro" id="IPR013087">
    <property type="entry name" value="Znf_C2H2_type"/>
</dbReference>
<evidence type="ECO:0000313" key="10">
    <source>
        <dbReference type="EMBL" id="GCC37900.1"/>
    </source>
</evidence>
<keyword evidence="3" id="KW-0677">Repeat</keyword>
<dbReference type="OMA" id="FQGCIKV"/>
<dbReference type="STRING" id="137246.A0A401T5K8"/>
<evidence type="ECO:0000256" key="3">
    <source>
        <dbReference type="ARBA" id="ARBA00022737"/>
    </source>
</evidence>
<dbReference type="GO" id="GO:0000978">
    <property type="term" value="F:RNA polymerase II cis-regulatory region sequence-specific DNA binding"/>
    <property type="evidence" value="ECO:0007669"/>
    <property type="project" value="TreeGrafter"/>
</dbReference>
<keyword evidence="2" id="KW-0479">Metal-binding</keyword>
<dbReference type="GO" id="GO:0000981">
    <property type="term" value="F:DNA-binding transcription factor activity, RNA polymerase II-specific"/>
    <property type="evidence" value="ECO:0007669"/>
    <property type="project" value="TreeGrafter"/>
</dbReference>
<feature type="domain" description="C2H2-type" evidence="9">
    <location>
        <begin position="181"/>
        <end position="210"/>
    </location>
</feature>
<dbReference type="PANTHER" id="PTHR23235">
    <property type="entry name" value="KRUEPPEL-LIKE TRANSCRIPTION FACTOR"/>
    <property type="match status" value="1"/>
</dbReference>
<sequence>THASTQTCLFYSPVSERGRVVGGCGGRSQFSLSLTHTHTASLLTPHPTSPAMSAFACRDYFAAECLMSISSGAVVHRSPVKDEESSREDKEVSDTLQEGGGGGGGGGNLLLVASILTDLQKSRPMSSNSESSNSSSSSGESLESGYTTLSEGPGTPTLGTANSTPEKRKGRRSDKCAVKKHQCYFAGCGKVYGKSSHLKAHMRTHTGERPFPCTWPQCLKKFARSDELARHYRTHTGEKKFKCPMCEKRFMRSDHLMKHARRHPDFKPSMITKPNSRSTSPPNMLAPTFHSLASPSIVSSPNPAGPVLN</sequence>
<evidence type="ECO:0000256" key="7">
    <source>
        <dbReference type="PROSITE-ProRule" id="PRU00042"/>
    </source>
</evidence>
<evidence type="ECO:0000256" key="6">
    <source>
        <dbReference type="ARBA" id="ARBA00023242"/>
    </source>
</evidence>
<dbReference type="EMBL" id="BEZZ01001077">
    <property type="protein sequence ID" value="GCC37900.1"/>
    <property type="molecule type" value="Genomic_DNA"/>
</dbReference>
<dbReference type="SMART" id="SM00355">
    <property type="entry name" value="ZnF_C2H2"/>
    <property type="match status" value="3"/>
</dbReference>
<feature type="region of interest" description="Disordered" evidence="8">
    <location>
        <begin position="76"/>
        <end position="107"/>
    </location>
</feature>
<dbReference type="SUPFAM" id="SSF57667">
    <property type="entry name" value="beta-beta-alpha zinc fingers"/>
    <property type="match status" value="2"/>
</dbReference>
<dbReference type="Proteomes" id="UP000287033">
    <property type="component" value="Unassembled WGS sequence"/>
</dbReference>
<comment type="caution">
    <text evidence="10">The sequence shown here is derived from an EMBL/GenBank/DDBJ whole genome shotgun (WGS) entry which is preliminary data.</text>
</comment>
<dbReference type="FunFam" id="3.30.160.60:FF:000125">
    <property type="entry name" value="Putative zinc finger protein 143"/>
    <property type="match status" value="1"/>
</dbReference>
<feature type="compositionally biased region" description="Gly residues" evidence="8">
    <location>
        <begin position="98"/>
        <end position="107"/>
    </location>
</feature>
<feature type="compositionally biased region" description="Low complexity" evidence="8">
    <location>
        <begin position="126"/>
        <end position="145"/>
    </location>
</feature>
<organism evidence="10 11">
    <name type="scientific">Chiloscyllium punctatum</name>
    <name type="common">Brownbanded bambooshark</name>
    <name type="synonym">Hemiscyllium punctatum</name>
    <dbReference type="NCBI Taxonomy" id="137246"/>
    <lineage>
        <taxon>Eukaryota</taxon>
        <taxon>Metazoa</taxon>
        <taxon>Chordata</taxon>
        <taxon>Craniata</taxon>
        <taxon>Vertebrata</taxon>
        <taxon>Chondrichthyes</taxon>
        <taxon>Elasmobranchii</taxon>
        <taxon>Galeomorphii</taxon>
        <taxon>Galeoidea</taxon>
        <taxon>Orectolobiformes</taxon>
        <taxon>Hemiscylliidae</taxon>
        <taxon>Chiloscyllium</taxon>
    </lineage>
</organism>
<reference evidence="10 11" key="1">
    <citation type="journal article" date="2018" name="Nat. Ecol. Evol.">
        <title>Shark genomes provide insights into elasmobranch evolution and the origin of vertebrates.</title>
        <authorList>
            <person name="Hara Y"/>
            <person name="Yamaguchi K"/>
            <person name="Onimaru K"/>
            <person name="Kadota M"/>
            <person name="Koyanagi M"/>
            <person name="Keeley SD"/>
            <person name="Tatsumi K"/>
            <person name="Tanaka K"/>
            <person name="Motone F"/>
            <person name="Kageyama Y"/>
            <person name="Nozu R"/>
            <person name="Adachi N"/>
            <person name="Nishimura O"/>
            <person name="Nakagawa R"/>
            <person name="Tanegashima C"/>
            <person name="Kiyatake I"/>
            <person name="Matsumoto R"/>
            <person name="Murakumo K"/>
            <person name="Nishida K"/>
            <person name="Terakita A"/>
            <person name="Kuratani S"/>
            <person name="Sato K"/>
            <person name="Hyodo S Kuraku.S."/>
        </authorList>
    </citation>
    <scope>NUCLEOTIDE SEQUENCE [LARGE SCALE GENOMIC DNA]</scope>
</reference>
<feature type="compositionally biased region" description="Polar residues" evidence="8">
    <location>
        <begin position="291"/>
        <end position="302"/>
    </location>
</feature>
<comment type="subcellular location">
    <subcellularLocation>
        <location evidence="1">Nucleus</location>
    </subcellularLocation>
</comment>
<dbReference type="Gene3D" id="3.30.160.60">
    <property type="entry name" value="Classic Zinc Finger"/>
    <property type="match status" value="3"/>
</dbReference>
<evidence type="ECO:0000256" key="1">
    <source>
        <dbReference type="ARBA" id="ARBA00004123"/>
    </source>
</evidence>
<protein>
    <recommendedName>
        <fullName evidence="9">C2H2-type domain-containing protein</fullName>
    </recommendedName>
</protein>
<feature type="domain" description="C2H2-type" evidence="9">
    <location>
        <begin position="211"/>
        <end position="240"/>
    </location>
</feature>
<feature type="non-terminal residue" evidence="10">
    <location>
        <position position="1"/>
    </location>
</feature>
<dbReference type="FunFam" id="3.30.160.60:FF:000926">
    <property type="entry name" value="Kruppel like factor 13"/>
    <property type="match status" value="1"/>
</dbReference>
<dbReference type="Pfam" id="PF00096">
    <property type="entry name" value="zf-C2H2"/>
    <property type="match status" value="3"/>
</dbReference>
<feature type="domain" description="C2H2-type" evidence="9">
    <location>
        <begin position="241"/>
        <end position="268"/>
    </location>
</feature>
<keyword evidence="6" id="KW-0539">Nucleus</keyword>
<dbReference type="GO" id="GO:0008270">
    <property type="term" value="F:zinc ion binding"/>
    <property type="evidence" value="ECO:0007669"/>
    <property type="project" value="UniProtKB-KW"/>
</dbReference>
<feature type="region of interest" description="Disordered" evidence="8">
    <location>
        <begin position="265"/>
        <end position="309"/>
    </location>
</feature>
<evidence type="ECO:0000259" key="9">
    <source>
        <dbReference type="PROSITE" id="PS50157"/>
    </source>
</evidence>
<name>A0A401T5K8_CHIPU</name>
<evidence type="ECO:0000313" key="11">
    <source>
        <dbReference type="Proteomes" id="UP000287033"/>
    </source>
</evidence>
<dbReference type="GO" id="GO:0005634">
    <property type="term" value="C:nucleus"/>
    <property type="evidence" value="ECO:0007669"/>
    <property type="project" value="UniProtKB-SubCell"/>
</dbReference>
<feature type="region of interest" description="Disordered" evidence="8">
    <location>
        <begin position="121"/>
        <end position="173"/>
    </location>
</feature>
<feature type="compositionally biased region" description="Polar residues" evidence="8">
    <location>
        <begin position="272"/>
        <end position="282"/>
    </location>
</feature>
<dbReference type="InterPro" id="IPR036236">
    <property type="entry name" value="Znf_C2H2_sf"/>
</dbReference>
<dbReference type="OrthoDB" id="6365676at2759"/>
<keyword evidence="5" id="KW-0862">Zinc</keyword>
<evidence type="ECO:0000256" key="4">
    <source>
        <dbReference type="ARBA" id="ARBA00022771"/>
    </source>
</evidence>
<feature type="compositionally biased region" description="Basic and acidic residues" evidence="8">
    <location>
        <begin position="79"/>
        <end position="93"/>
    </location>
</feature>
<dbReference type="PANTHER" id="PTHR23235:SF120">
    <property type="entry name" value="KRUPPEL-LIKE FACTOR 15"/>
    <property type="match status" value="1"/>
</dbReference>
<dbReference type="PROSITE" id="PS00028">
    <property type="entry name" value="ZINC_FINGER_C2H2_1"/>
    <property type="match status" value="3"/>
</dbReference>
<keyword evidence="4 7" id="KW-0863">Zinc-finger</keyword>
<evidence type="ECO:0000256" key="2">
    <source>
        <dbReference type="ARBA" id="ARBA00022723"/>
    </source>
</evidence>
<dbReference type="PROSITE" id="PS50157">
    <property type="entry name" value="ZINC_FINGER_C2H2_2"/>
    <property type="match status" value="3"/>
</dbReference>
<dbReference type="FunFam" id="3.30.160.60:FF:000018">
    <property type="entry name" value="Krueppel-like factor 15"/>
    <property type="match status" value="1"/>
</dbReference>
<evidence type="ECO:0000256" key="8">
    <source>
        <dbReference type="SAM" id="MobiDB-lite"/>
    </source>
</evidence>
<accession>A0A401T5K8</accession>
<gene>
    <name evidence="10" type="ORF">chiPu_0016409</name>
</gene>
<proteinExistence type="predicted"/>
<evidence type="ECO:0000256" key="5">
    <source>
        <dbReference type="ARBA" id="ARBA00022833"/>
    </source>
</evidence>
<keyword evidence="11" id="KW-1185">Reference proteome</keyword>
<dbReference type="AlphaFoldDB" id="A0A401T5K8"/>